<evidence type="ECO:0000313" key="4">
    <source>
        <dbReference type="Proteomes" id="UP000006514"/>
    </source>
</evidence>
<dbReference type="InParanoid" id="J0DAL7"/>
<sequence length="118" mass="11973">MRFSIAAVFALAAGTYAADGWANSCGGQKIQGGSLIANCINSSGLTNQSQLPLNACLVNRSGSLQCGLGGKAMDTCNNCKVTGATITCDCLVGGTGKRTTSSVDSNRCIGNRNGSLWC</sequence>
<dbReference type="eggNOG" id="ENOG502SWE6">
    <property type="taxonomic scope" value="Eukaryota"/>
</dbReference>
<dbReference type="Pfam" id="PF08881">
    <property type="entry name" value="CVNH"/>
    <property type="match status" value="1"/>
</dbReference>
<reference evidence="4" key="1">
    <citation type="journal article" date="2012" name="Science">
        <title>The Paleozoic origin of enzymatic lignin decomposition reconstructed from 31 fungal genomes.</title>
        <authorList>
            <person name="Floudas D."/>
            <person name="Binder M."/>
            <person name="Riley R."/>
            <person name="Barry K."/>
            <person name="Blanchette R.A."/>
            <person name="Henrissat B."/>
            <person name="Martinez A.T."/>
            <person name="Otillar R."/>
            <person name="Spatafora J.W."/>
            <person name="Yadav J.S."/>
            <person name="Aerts A."/>
            <person name="Benoit I."/>
            <person name="Boyd A."/>
            <person name="Carlson A."/>
            <person name="Copeland A."/>
            <person name="Coutinho P.M."/>
            <person name="de Vries R.P."/>
            <person name="Ferreira P."/>
            <person name="Findley K."/>
            <person name="Foster B."/>
            <person name="Gaskell J."/>
            <person name="Glotzer D."/>
            <person name="Gorecki P."/>
            <person name="Heitman J."/>
            <person name="Hesse C."/>
            <person name="Hori C."/>
            <person name="Igarashi K."/>
            <person name="Jurgens J.A."/>
            <person name="Kallen N."/>
            <person name="Kersten P."/>
            <person name="Kohler A."/>
            <person name="Kuees U."/>
            <person name="Kumar T.K.A."/>
            <person name="Kuo A."/>
            <person name="LaButti K."/>
            <person name="Larrondo L.F."/>
            <person name="Lindquist E."/>
            <person name="Ling A."/>
            <person name="Lombard V."/>
            <person name="Lucas S."/>
            <person name="Lundell T."/>
            <person name="Martin R."/>
            <person name="McLaughlin D.J."/>
            <person name="Morgenstern I."/>
            <person name="Morin E."/>
            <person name="Murat C."/>
            <person name="Nagy L.G."/>
            <person name="Nolan M."/>
            <person name="Ohm R.A."/>
            <person name="Patyshakuliyeva A."/>
            <person name="Rokas A."/>
            <person name="Ruiz-Duenas F.J."/>
            <person name="Sabat G."/>
            <person name="Salamov A."/>
            <person name="Samejima M."/>
            <person name="Schmutz J."/>
            <person name="Slot J.C."/>
            <person name="St John F."/>
            <person name="Stenlid J."/>
            <person name="Sun H."/>
            <person name="Sun S."/>
            <person name="Syed K."/>
            <person name="Tsang A."/>
            <person name="Wiebenga A."/>
            <person name="Young D."/>
            <person name="Pisabarro A."/>
            <person name="Eastwood D.C."/>
            <person name="Martin F."/>
            <person name="Cullen D."/>
            <person name="Grigoriev I.V."/>
            <person name="Hibbett D.S."/>
        </authorList>
    </citation>
    <scope>NUCLEOTIDE SEQUENCE [LARGE SCALE GENOMIC DNA]</scope>
    <source>
        <strain evidence="4">TFB10046</strain>
    </source>
</reference>
<dbReference type="SUPFAM" id="SSF51322">
    <property type="entry name" value="Cyanovirin-N"/>
    <property type="match status" value="1"/>
</dbReference>
<dbReference type="InterPro" id="IPR011058">
    <property type="entry name" value="Cyanovirin-N"/>
</dbReference>
<dbReference type="Gene3D" id="2.30.60.10">
    <property type="entry name" value="Cyanovirin-N"/>
    <property type="match status" value="1"/>
</dbReference>
<dbReference type="InterPro" id="IPR036673">
    <property type="entry name" value="Cyanovirin-N_sf"/>
</dbReference>
<dbReference type="AlphaFoldDB" id="J0DAL7"/>
<dbReference type="OrthoDB" id="5239998at2759"/>
<evidence type="ECO:0000313" key="3">
    <source>
        <dbReference type="EMBL" id="EJD37342.1"/>
    </source>
</evidence>
<name>J0DAL7_AURST</name>
<dbReference type="KEGG" id="adl:AURDEDRAFT_173616"/>
<protein>
    <recommendedName>
        <fullName evidence="2">Cyanovirin-N domain-containing protein</fullName>
    </recommendedName>
</protein>
<feature type="signal peptide" evidence="1">
    <location>
        <begin position="1"/>
        <end position="17"/>
    </location>
</feature>
<dbReference type="Proteomes" id="UP000006514">
    <property type="component" value="Unassembled WGS sequence"/>
</dbReference>
<dbReference type="SMART" id="SM01111">
    <property type="entry name" value="CVNH"/>
    <property type="match status" value="1"/>
</dbReference>
<evidence type="ECO:0000259" key="2">
    <source>
        <dbReference type="SMART" id="SM01111"/>
    </source>
</evidence>
<organism evidence="3 4">
    <name type="scientific">Auricularia subglabra (strain TFB-10046 / SS5)</name>
    <name type="common">White-rot fungus</name>
    <name type="synonym">Auricularia delicata (strain TFB10046)</name>
    <dbReference type="NCBI Taxonomy" id="717982"/>
    <lineage>
        <taxon>Eukaryota</taxon>
        <taxon>Fungi</taxon>
        <taxon>Dikarya</taxon>
        <taxon>Basidiomycota</taxon>
        <taxon>Agaricomycotina</taxon>
        <taxon>Agaricomycetes</taxon>
        <taxon>Auriculariales</taxon>
        <taxon>Auriculariaceae</taxon>
        <taxon>Auricularia</taxon>
    </lineage>
</organism>
<feature type="domain" description="Cyanovirin-N" evidence="2">
    <location>
        <begin position="20"/>
        <end position="118"/>
    </location>
</feature>
<keyword evidence="4" id="KW-1185">Reference proteome</keyword>
<dbReference type="EMBL" id="JH687843">
    <property type="protein sequence ID" value="EJD37342.1"/>
    <property type="molecule type" value="Genomic_DNA"/>
</dbReference>
<keyword evidence="1" id="KW-0732">Signal</keyword>
<gene>
    <name evidence="3" type="ORF">AURDEDRAFT_173616</name>
</gene>
<accession>J0DAL7</accession>
<proteinExistence type="predicted"/>
<feature type="chain" id="PRO_5003732615" description="Cyanovirin-N domain-containing protein" evidence="1">
    <location>
        <begin position="18"/>
        <end position="118"/>
    </location>
</feature>
<evidence type="ECO:0000256" key="1">
    <source>
        <dbReference type="SAM" id="SignalP"/>
    </source>
</evidence>